<dbReference type="OrthoDB" id="103174at2759"/>
<evidence type="ECO:0000313" key="1">
    <source>
        <dbReference type="EMBL" id="ETL94792.1"/>
    </source>
</evidence>
<dbReference type="AlphaFoldDB" id="W2LBM2"/>
<reference evidence="1" key="1">
    <citation type="submission" date="2013-11" db="EMBL/GenBank/DDBJ databases">
        <title>The Genome Sequence of Phytophthora parasitica CHvinca01.</title>
        <authorList>
            <consortium name="The Broad Institute Genomics Platform"/>
            <person name="Russ C."/>
            <person name="Tyler B."/>
            <person name="Panabieres F."/>
            <person name="Shan W."/>
            <person name="Tripathy S."/>
            <person name="Grunwald N."/>
            <person name="Machado M."/>
            <person name="Johnson C.S."/>
            <person name="Arredondo F."/>
            <person name="Hong C."/>
            <person name="Coffey M."/>
            <person name="Young S.K."/>
            <person name="Zeng Q."/>
            <person name="Gargeya S."/>
            <person name="Fitzgerald M."/>
            <person name="Abouelleil A."/>
            <person name="Alvarado L."/>
            <person name="Chapman S.B."/>
            <person name="Gainer-Dewar J."/>
            <person name="Goldberg J."/>
            <person name="Griggs A."/>
            <person name="Gujja S."/>
            <person name="Hansen M."/>
            <person name="Howarth C."/>
            <person name="Imamovic A."/>
            <person name="Ireland A."/>
            <person name="Larimer J."/>
            <person name="McCowan C."/>
            <person name="Murphy C."/>
            <person name="Pearson M."/>
            <person name="Poon T.W."/>
            <person name="Priest M."/>
            <person name="Roberts A."/>
            <person name="Saif S."/>
            <person name="Shea T."/>
            <person name="Sykes S."/>
            <person name="Wortman J."/>
            <person name="Nusbaum C."/>
            <person name="Birren B."/>
        </authorList>
    </citation>
    <scope>NUCLEOTIDE SEQUENCE [LARGE SCALE GENOMIC DNA]</scope>
    <source>
        <strain evidence="1">CHvinca01</strain>
    </source>
</reference>
<dbReference type="Proteomes" id="UP000054423">
    <property type="component" value="Unassembled WGS sequence"/>
</dbReference>
<name>W2LBM2_PHYNI</name>
<dbReference type="PANTHER" id="PTHR47150:SF5">
    <property type="entry name" value="OS07G0546750 PROTEIN"/>
    <property type="match status" value="1"/>
</dbReference>
<sequence length="164" mass="18525">MEDIPATARELTAARSGFQDLLTVENEDDDDDLIAQYLQLNELPTQALAAPRGGSYPGKRPNKERDFLNARMSKAMFQRVLDGVLEVDPAYFEHRPDATKKIGIHPIMKATAALRVLAYALTAVCLDENLEMSSTVAYNSVMHFVESNDKRFGAEYLRFQRRRT</sequence>
<protein>
    <submittedName>
        <fullName evidence="1">Uncharacterized protein</fullName>
    </submittedName>
</protein>
<gene>
    <name evidence="1" type="ORF">L917_07321</name>
</gene>
<dbReference type="EMBL" id="KI679316">
    <property type="protein sequence ID" value="ETL94792.1"/>
    <property type="molecule type" value="Genomic_DNA"/>
</dbReference>
<dbReference type="PANTHER" id="PTHR47150">
    <property type="entry name" value="OS12G0169200 PROTEIN"/>
    <property type="match status" value="1"/>
</dbReference>
<accession>W2LBM2</accession>
<organism evidence="1">
    <name type="scientific">Phytophthora nicotianae</name>
    <name type="common">Potato buckeye rot agent</name>
    <name type="synonym">Phytophthora parasitica</name>
    <dbReference type="NCBI Taxonomy" id="4792"/>
    <lineage>
        <taxon>Eukaryota</taxon>
        <taxon>Sar</taxon>
        <taxon>Stramenopiles</taxon>
        <taxon>Oomycota</taxon>
        <taxon>Peronosporomycetes</taxon>
        <taxon>Peronosporales</taxon>
        <taxon>Peronosporaceae</taxon>
        <taxon>Phytophthora</taxon>
    </lineage>
</organism>
<proteinExistence type="predicted"/>